<evidence type="ECO:0000256" key="1">
    <source>
        <dbReference type="SAM" id="Coils"/>
    </source>
</evidence>
<feature type="coiled-coil region" evidence="1">
    <location>
        <begin position="389"/>
        <end position="423"/>
    </location>
</feature>
<gene>
    <name evidence="3" type="ORF">NEOLEDRAFT_1244592</name>
</gene>
<keyword evidence="4" id="KW-1185">Reference proteome</keyword>
<name>A0A165PQZ5_9AGAM</name>
<evidence type="ECO:0000313" key="3">
    <source>
        <dbReference type="EMBL" id="KZT21378.1"/>
    </source>
</evidence>
<proteinExistence type="predicted"/>
<evidence type="ECO:0000256" key="2">
    <source>
        <dbReference type="SAM" id="MobiDB-lite"/>
    </source>
</evidence>
<dbReference type="OrthoDB" id="2548929at2759"/>
<keyword evidence="1" id="KW-0175">Coiled coil</keyword>
<dbReference type="InParanoid" id="A0A165PQZ5"/>
<organism evidence="3 4">
    <name type="scientific">Neolentinus lepideus HHB14362 ss-1</name>
    <dbReference type="NCBI Taxonomy" id="1314782"/>
    <lineage>
        <taxon>Eukaryota</taxon>
        <taxon>Fungi</taxon>
        <taxon>Dikarya</taxon>
        <taxon>Basidiomycota</taxon>
        <taxon>Agaricomycotina</taxon>
        <taxon>Agaricomycetes</taxon>
        <taxon>Gloeophyllales</taxon>
        <taxon>Gloeophyllaceae</taxon>
        <taxon>Neolentinus</taxon>
    </lineage>
</organism>
<feature type="region of interest" description="Disordered" evidence="2">
    <location>
        <begin position="695"/>
        <end position="764"/>
    </location>
</feature>
<sequence>MGISFGGLSVLFSHHKPLGDWSAYVVPGQVEIRSMFFATVSLIVLLLLAYLTNPSESSFRTYLTEQSFRQHLSRLNDSADDDRSDDVGVHYTLARRKSSSHHHRHTGIETSPVVFSTGAKVSLRTPKHVFHNFGILTVAAVVPLGNKPANAVHDRSTRAEDFTGSAVWDSWFVGIFGRWWRGGTIESWWHDSLVATKDEEGCRSGLFDIKASDPSDQYIGLPYAATPPPTRSPPRLRQRERSTQLPARSSTPPPLPKSASLPLHNSDYRHINGDRPVATQCIQTYQPTSSPEQGPVRILSRNPSSLALFDQSPAIADILRQIESSKAAVDDARSQLLDFQSSATHSHAALQADLDVHREKKRGEDANRMELKARTKTLEDAKRIADAGKREAEKRLRAAEASKQGAMQRLTFLDKEISALQERMASDESAIVSSKEGVVEMEEEVGKVLEGKKKEIKVAEDVIAALNARTKELEEEVGKERGHLQRARDQAEIRKQDRTFIPLHIVHTEPEVAAWPPICCGPPEIDSPEIQHAHAKGGSEHSQVSTDSEGAKPASLLLAGISNLNASADSSNQLALRAKGYSIFDDDIASLSQTQHHTNFAPFDTDLPSPELSILHGSATLIPNSLVQSIETTSEQVPTSDAFADLEWIPSRHQSYTGGFTTSPTSLAGGAFFDEHDPFEVRPPPRERYVPIQPGPDHADLPFPIRAHSDPLSDGQPDSERQIHEAQPSTARRWFSVTSQDKPKKGLNPGAKEFSLGRKRSFGPIGSRLSNQNPVPSSSFTFDPLSPSGLTSCGMPSTPLTANSLFSRAFAPSPEEREALQRALGGSTNTSLERLPSLCDVGNVPPSPPHVSGIAAQLLAPRHSWFVRKPKFSPWDDEETNGEKTGTDVNQEVGAL</sequence>
<feature type="region of interest" description="Disordered" evidence="2">
    <location>
        <begin position="218"/>
        <end position="272"/>
    </location>
</feature>
<dbReference type="AlphaFoldDB" id="A0A165PQZ5"/>
<reference evidence="3 4" key="1">
    <citation type="journal article" date="2016" name="Mol. Biol. Evol.">
        <title>Comparative Genomics of Early-Diverging Mushroom-Forming Fungi Provides Insights into the Origins of Lignocellulose Decay Capabilities.</title>
        <authorList>
            <person name="Nagy L.G."/>
            <person name="Riley R."/>
            <person name="Tritt A."/>
            <person name="Adam C."/>
            <person name="Daum C."/>
            <person name="Floudas D."/>
            <person name="Sun H."/>
            <person name="Yadav J.S."/>
            <person name="Pangilinan J."/>
            <person name="Larsson K.H."/>
            <person name="Matsuura K."/>
            <person name="Barry K."/>
            <person name="Labutti K."/>
            <person name="Kuo R."/>
            <person name="Ohm R.A."/>
            <person name="Bhattacharya S.S."/>
            <person name="Shirouzu T."/>
            <person name="Yoshinaga Y."/>
            <person name="Martin F.M."/>
            <person name="Grigoriev I.V."/>
            <person name="Hibbett D.S."/>
        </authorList>
    </citation>
    <scope>NUCLEOTIDE SEQUENCE [LARGE SCALE GENOMIC DNA]</scope>
    <source>
        <strain evidence="3 4">HHB14362 ss-1</strain>
    </source>
</reference>
<feature type="coiled-coil region" evidence="1">
    <location>
        <begin position="449"/>
        <end position="490"/>
    </location>
</feature>
<feature type="region of interest" description="Disordered" evidence="2">
    <location>
        <begin position="871"/>
        <end position="896"/>
    </location>
</feature>
<dbReference type="Proteomes" id="UP000076761">
    <property type="component" value="Unassembled WGS sequence"/>
</dbReference>
<protein>
    <submittedName>
        <fullName evidence="3">Uncharacterized protein</fullName>
    </submittedName>
</protein>
<feature type="region of interest" description="Disordered" evidence="2">
    <location>
        <begin position="526"/>
        <end position="551"/>
    </location>
</feature>
<dbReference type="EMBL" id="KV425607">
    <property type="protein sequence ID" value="KZT21378.1"/>
    <property type="molecule type" value="Genomic_DNA"/>
</dbReference>
<dbReference type="STRING" id="1314782.A0A165PQZ5"/>
<accession>A0A165PQZ5</accession>
<evidence type="ECO:0000313" key="4">
    <source>
        <dbReference type="Proteomes" id="UP000076761"/>
    </source>
</evidence>